<comment type="cofactor">
    <cofactor evidence="17">
        <name>Co(2+)</name>
        <dbReference type="ChEBI" id="CHEBI:48828"/>
    </cofactor>
    <cofactor evidence="17">
        <name>Zn(2+)</name>
        <dbReference type="ChEBI" id="CHEBI:29105"/>
    </cofactor>
    <text evidence="17">Binds 1 divalent metal cation per subunit. Can use either Co(2+) or Zn(2+).</text>
</comment>
<comment type="cofactor">
    <cofactor evidence="2 17">
        <name>NAD(+)</name>
        <dbReference type="ChEBI" id="CHEBI:57540"/>
    </cofactor>
</comment>
<dbReference type="PIRSF" id="PIRSF001455">
    <property type="entry name" value="DHQ_synth"/>
    <property type="match status" value="1"/>
</dbReference>
<feature type="binding site" evidence="17">
    <location>
        <position position="183"/>
    </location>
    <ligand>
        <name>Zn(2+)</name>
        <dbReference type="ChEBI" id="CHEBI:29105"/>
    </ligand>
</feature>
<evidence type="ECO:0000256" key="16">
    <source>
        <dbReference type="ARBA" id="ARBA00023285"/>
    </source>
</evidence>
<dbReference type="Proteomes" id="UP001256711">
    <property type="component" value="Unassembled WGS sequence"/>
</dbReference>
<keyword evidence="10 17" id="KW-0479">Metal-binding</keyword>
<dbReference type="AlphaFoldDB" id="A0AAW8U589"/>
<dbReference type="InterPro" id="IPR056179">
    <property type="entry name" value="DHQS_C"/>
</dbReference>
<accession>A0AAW8U589</accession>
<organism evidence="20 21">
    <name type="scientific">Enterococcus asini</name>
    <dbReference type="NCBI Taxonomy" id="57732"/>
    <lineage>
        <taxon>Bacteria</taxon>
        <taxon>Bacillati</taxon>
        <taxon>Bacillota</taxon>
        <taxon>Bacilli</taxon>
        <taxon>Lactobacillales</taxon>
        <taxon>Enterococcaceae</taxon>
        <taxon>Enterococcus</taxon>
    </lineage>
</organism>
<evidence type="ECO:0000256" key="17">
    <source>
        <dbReference type="HAMAP-Rule" id="MF_00110"/>
    </source>
</evidence>
<dbReference type="RefSeq" id="WP_311835712.1">
    <property type="nucleotide sequence ID" value="NZ_JARQBJ010000005.1"/>
</dbReference>
<dbReference type="GO" id="GO:0009073">
    <property type="term" value="P:aromatic amino acid family biosynthetic process"/>
    <property type="evidence" value="ECO:0007669"/>
    <property type="project" value="UniProtKB-KW"/>
</dbReference>
<dbReference type="EC" id="4.2.3.4" evidence="6 17"/>
<evidence type="ECO:0000313" key="20">
    <source>
        <dbReference type="EMBL" id="MDT2811090.1"/>
    </source>
</evidence>
<comment type="similarity">
    <text evidence="5 17">Belongs to the sugar phosphate cyclases superfamily. Dehydroquinate synthase family.</text>
</comment>
<evidence type="ECO:0000256" key="3">
    <source>
        <dbReference type="ARBA" id="ARBA00004496"/>
    </source>
</evidence>
<comment type="catalytic activity">
    <reaction evidence="1 17">
        <text>7-phospho-2-dehydro-3-deoxy-D-arabino-heptonate = 3-dehydroquinate + phosphate</text>
        <dbReference type="Rhea" id="RHEA:21968"/>
        <dbReference type="ChEBI" id="CHEBI:32364"/>
        <dbReference type="ChEBI" id="CHEBI:43474"/>
        <dbReference type="ChEBI" id="CHEBI:58394"/>
        <dbReference type="EC" id="4.2.3.4"/>
    </reaction>
</comment>
<sequence length="356" mass="38805">MLNVTLKDHCYDIAVERGCLEKTGSFLAQLWQPQKIAIITDDRVAPLYEETVRQSVTAAGFEVVTHVVPEGEASKSLAEAENIYSFLAEAGFTRSDGVIALGGGVVGDLAAFAASTYMRGIHFIQIPTTLLAQVDSSIGGKTAVNTTKAKNLVGTFSQPDGVLIDPDVLQTLTTRRVREGIAEIIKSAAIADLDLWEYLKDLQDEADLLDHAEYVIEETLKVKRQVVEEDEFDNGNRLILNFGHTIGHAIEKTAGYGVISHGEGVAIGMLAINRHAEAIGLSPVGSTQVLKEMIEKFHLPTTSDIWDEQTLYEAITHDKKARGNQLKLILLDTIGTAKIVTVPLTELKDYLHKEGV</sequence>
<evidence type="ECO:0000256" key="4">
    <source>
        <dbReference type="ARBA" id="ARBA00004661"/>
    </source>
</evidence>
<keyword evidence="12 17" id="KW-0862">Zinc</keyword>
<comment type="caution">
    <text evidence="20">The sequence shown here is derived from an EMBL/GenBank/DDBJ whole genome shotgun (WGS) entry which is preliminary data.</text>
</comment>
<proteinExistence type="inferred from homology"/>
<keyword evidence="13 17" id="KW-0520">NAD</keyword>
<keyword evidence="11 17" id="KW-0547">Nucleotide-binding</keyword>
<dbReference type="Pfam" id="PF01761">
    <property type="entry name" value="DHQ_synthase"/>
    <property type="match status" value="1"/>
</dbReference>
<evidence type="ECO:0000256" key="10">
    <source>
        <dbReference type="ARBA" id="ARBA00022723"/>
    </source>
</evidence>
<evidence type="ECO:0000256" key="12">
    <source>
        <dbReference type="ARBA" id="ARBA00022833"/>
    </source>
</evidence>
<evidence type="ECO:0000259" key="18">
    <source>
        <dbReference type="Pfam" id="PF01761"/>
    </source>
</evidence>
<evidence type="ECO:0000256" key="5">
    <source>
        <dbReference type="ARBA" id="ARBA00005412"/>
    </source>
</evidence>
<comment type="subcellular location">
    <subcellularLocation>
        <location evidence="3 17">Cytoplasm</location>
    </subcellularLocation>
</comment>
<dbReference type="EMBL" id="JARQBJ010000005">
    <property type="protein sequence ID" value="MDT2811090.1"/>
    <property type="molecule type" value="Genomic_DNA"/>
</dbReference>
<dbReference type="PANTHER" id="PTHR43622:SF7">
    <property type="entry name" value="3-DEHYDROQUINATE SYNTHASE, CHLOROPLASTIC"/>
    <property type="match status" value="1"/>
</dbReference>
<evidence type="ECO:0000256" key="8">
    <source>
        <dbReference type="ARBA" id="ARBA00022490"/>
    </source>
</evidence>
<evidence type="ECO:0000256" key="14">
    <source>
        <dbReference type="ARBA" id="ARBA00023141"/>
    </source>
</evidence>
<dbReference type="Gene3D" id="1.20.1090.10">
    <property type="entry name" value="Dehydroquinate synthase-like - alpha domain"/>
    <property type="match status" value="1"/>
</dbReference>
<feature type="binding site" evidence="17">
    <location>
        <position position="244"/>
    </location>
    <ligand>
        <name>Zn(2+)</name>
        <dbReference type="ChEBI" id="CHEBI:29105"/>
    </ligand>
</feature>
<feature type="binding site" evidence="17">
    <location>
        <begin position="70"/>
        <end position="75"/>
    </location>
    <ligand>
        <name>NAD(+)</name>
        <dbReference type="ChEBI" id="CHEBI:57540"/>
    </ligand>
</feature>
<dbReference type="GO" id="GO:0009423">
    <property type="term" value="P:chorismate biosynthetic process"/>
    <property type="evidence" value="ECO:0007669"/>
    <property type="project" value="UniProtKB-UniRule"/>
</dbReference>
<evidence type="ECO:0000256" key="15">
    <source>
        <dbReference type="ARBA" id="ARBA00023239"/>
    </source>
</evidence>
<dbReference type="NCBIfam" id="TIGR01357">
    <property type="entry name" value="aroB"/>
    <property type="match status" value="1"/>
</dbReference>
<dbReference type="InterPro" id="IPR016037">
    <property type="entry name" value="DHQ_synth_AroB"/>
</dbReference>
<keyword evidence="16 17" id="KW-0170">Cobalt</keyword>
<evidence type="ECO:0000256" key="11">
    <source>
        <dbReference type="ARBA" id="ARBA00022741"/>
    </source>
</evidence>
<keyword evidence="8 17" id="KW-0963">Cytoplasm</keyword>
<evidence type="ECO:0000256" key="2">
    <source>
        <dbReference type="ARBA" id="ARBA00001911"/>
    </source>
</evidence>
<protein>
    <recommendedName>
        <fullName evidence="7 17">3-dehydroquinate synthase</fullName>
        <shortName evidence="17">DHQS</shortName>
        <ecNumber evidence="6 17">4.2.3.4</ecNumber>
    </recommendedName>
</protein>
<evidence type="ECO:0000256" key="6">
    <source>
        <dbReference type="ARBA" id="ARBA00013031"/>
    </source>
</evidence>
<dbReference type="GO" id="GO:0005737">
    <property type="term" value="C:cytoplasm"/>
    <property type="evidence" value="ECO:0007669"/>
    <property type="project" value="UniProtKB-SubCell"/>
</dbReference>
<comment type="pathway">
    <text evidence="4 17">Metabolic intermediate biosynthesis; chorismate biosynthesis; chorismate from D-erythrose 4-phosphate and phosphoenolpyruvate: step 2/7.</text>
</comment>
<feature type="binding site" evidence="17">
    <location>
        <begin position="128"/>
        <end position="129"/>
    </location>
    <ligand>
        <name>NAD(+)</name>
        <dbReference type="ChEBI" id="CHEBI:57540"/>
    </ligand>
</feature>
<keyword evidence="15 17" id="KW-0456">Lyase</keyword>
<dbReference type="GO" id="GO:0003856">
    <property type="term" value="F:3-dehydroquinate synthase activity"/>
    <property type="evidence" value="ECO:0007669"/>
    <property type="project" value="UniProtKB-UniRule"/>
</dbReference>
<feature type="domain" description="3-dehydroquinate synthase N-terminal" evidence="18">
    <location>
        <begin position="67"/>
        <end position="178"/>
    </location>
</feature>
<dbReference type="CDD" id="cd08195">
    <property type="entry name" value="DHQS"/>
    <property type="match status" value="1"/>
</dbReference>
<evidence type="ECO:0000256" key="1">
    <source>
        <dbReference type="ARBA" id="ARBA00001393"/>
    </source>
</evidence>
<feature type="binding site" evidence="17">
    <location>
        <position position="150"/>
    </location>
    <ligand>
        <name>NAD(+)</name>
        <dbReference type="ChEBI" id="CHEBI:57540"/>
    </ligand>
</feature>
<dbReference type="InterPro" id="IPR030960">
    <property type="entry name" value="DHQS/DOIS_N"/>
</dbReference>
<keyword evidence="14 17" id="KW-0057">Aromatic amino acid biosynthesis</keyword>
<dbReference type="GO" id="GO:0046872">
    <property type="term" value="F:metal ion binding"/>
    <property type="evidence" value="ECO:0007669"/>
    <property type="project" value="UniProtKB-KW"/>
</dbReference>
<reference evidence="20" key="1">
    <citation type="submission" date="2023-03" db="EMBL/GenBank/DDBJ databases">
        <authorList>
            <person name="Shen W."/>
            <person name="Cai J."/>
        </authorList>
    </citation>
    <scope>NUCLEOTIDE SEQUENCE</scope>
    <source>
        <strain evidence="20">B226-2</strain>
    </source>
</reference>
<evidence type="ECO:0000313" key="21">
    <source>
        <dbReference type="Proteomes" id="UP001256711"/>
    </source>
</evidence>
<feature type="domain" description="3-dehydroquinate synthase C-terminal" evidence="19">
    <location>
        <begin position="180"/>
        <end position="321"/>
    </location>
</feature>
<dbReference type="HAMAP" id="MF_00110">
    <property type="entry name" value="DHQ_synthase"/>
    <property type="match status" value="1"/>
</dbReference>
<evidence type="ECO:0000259" key="19">
    <source>
        <dbReference type="Pfam" id="PF24621"/>
    </source>
</evidence>
<name>A0AAW8U589_9ENTE</name>
<evidence type="ECO:0000256" key="13">
    <source>
        <dbReference type="ARBA" id="ARBA00023027"/>
    </source>
</evidence>
<feature type="binding site" evidence="17">
    <location>
        <position position="261"/>
    </location>
    <ligand>
        <name>Zn(2+)</name>
        <dbReference type="ChEBI" id="CHEBI:29105"/>
    </ligand>
</feature>
<evidence type="ECO:0000256" key="7">
    <source>
        <dbReference type="ARBA" id="ARBA00017684"/>
    </source>
</evidence>
<dbReference type="SUPFAM" id="SSF56796">
    <property type="entry name" value="Dehydroquinate synthase-like"/>
    <property type="match status" value="1"/>
</dbReference>
<feature type="binding site" evidence="17">
    <location>
        <position position="141"/>
    </location>
    <ligand>
        <name>NAD(+)</name>
        <dbReference type="ChEBI" id="CHEBI:57540"/>
    </ligand>
</feature>
<evidence type="ECO:0000256" key="9">
    <source>
        <dbReference type="ARBA" id="ARBA00022605"/>
    </source>
</evidence>
<dbReference type="GO" id="GO:0000166">
    <property type="term" value="F:nucleotide binding"/>
    <property type="evidence" value="ECO:0007669"/>
    <property type="project" value="UniProtKB-KW"/>
</dbReference>
<dbReference type="InterPro" id="IPR050071">
    <property type="entry name" value="Dehydroquinate_synthase"/>
</dbReference>
<dbReference type="FunFam" id="3.40.50.1970:FF:000001">
    <property type="entry name" value="3-dehydroquinate synthase"/>
    <property type="match status" value="1"/>
</dbReference>
<comment type="function">
    <text evidence="17">Catalyzes the conversion of 3-deoxy-D-arabino-heptulosonate 7-phosphate (DAHP) to dehydroquinate (DHQ).</text>
</comment>
<dbReference type="GO" id="GO:0008652">
    <property type="term" value="P:amino acid biosynthetic process"/>
    <property type="evidence" value="ECO:0007669"/>
    <property type="project" value="UniProtKB-KW"/>
</dbReference>
<dbReference type="InterPro" id="IPR030963">
    <property type="entry name" value="DHQ_synth_fam"/>
</dbReference>
<dbReference type="Gene3D" id="3.40.50.1970">
    <property type="match status" value="1"/>
</dbReference>
<keyword evidence="9 17" id="KW-0028">Amino-acid biosynthesis</keyword>
<comment type="caution">
    <text evidence="17">Lacks conserved residue(s) required for the propagation of feature annotation.</text>
</comment>
<gene>
    <name evidence="17 20" type="primary">aroB</name>
    <name evidence="20" type="ORF">P7H43_11435</name>
</gene>
<dbReference type="Pfam" id="PF24621">
    <property type="entry name" value="DHQS_C"/>
    <property type="match status" value="1"/>
</dbReference>
<dbReference type="PANTHER" id="PTHR43622">
    <property type="entry name" value="3-DEHYDROQUINATE SYNTHASE"/>
    <property type="match status" value="1"/>
</dbReference>
<feature type="binding site" evidence="17">
    <location>
        <begin position="104"/>
        <end position="108"/>
    </location>
    <ligand>
        <name>NAD(+)</name>
        <dbReference type="ChEBI" id="CHEBI:57540"/>
    </ligand>
</feature>